<dbReference type="InParanoid" id="A0A803TBD3"/>
<organism evidence="5 6">
    <name type="scientific">Anolis carolinensis</name>
    <name type="common">Green anole</name>
    <name type="synonym">American chameleon</name>
    <dbReference type="NCBI Taxonomy" id="28377"/>
    <lineage>
        <taxon>Eukaryota</taxon>
        <taxon>Metazoa</taxon>
        <taxon>Chordata</taxon>
        <taxon>Craniata</taxon>
        <taxon>Vertebrata</taxon>
        <taxon>Euteleostomi</taxon>
        <taxon>Lepidosauria</taxon>
        <taxon>Squamata</taxon>
        <taxon>Bifurcata</taxon>
        <taxon>Unidentata</taxon>
        <taxon>Episquamata</taxon>
        <taxon>Toxicofera</taxon>
        <taxon>Iguania</taxon>
        <taxon>Dactyloidae</taxon>
        <taxon>Anolis</taxon>
    </lineage>
</organism>
<dbReference type="GeneTree" id="ENSGT01050000246622"/>
<keyword evidence="1" id="KW-0479">Metal-binding</keyword>
<dbReference type="PANTHER" id="PTHR21402:SF5">
    <property type="entry name" value="GAMETOCYTE SPECIFIC FACTOR 1"/>
    <property type="match status" value="1"/>
</dbReference>
<evidence type="ECO:0000313" key="6">
    <source>
        <dbReference type="Proteomes" id="UP000001646"/>
    </source>
</evidence>
<evidence type="ECO:0000256" key="1">
    <source>
        <dbReference type="ARBA" id="ARBA00022723"/>
    </source>
</evidence>
<dbReference type="PANTHER" id="PTHR21402">
    <property type="entry name" value="GAMETOCYTE SPECIFIC FACTOR 1-RELATED"/>
    <property type="match status" value="1"/>
</dbReference>
<evidence type="ECO:0000313" key="5">
    <source>
        <dbReference type="Ensembl" id="ENSACAP00000032523.1"/>
    </source>
</evidence>
<dbReference type="Proteomes" id="UP000001646">
    <property type="component" value="Chromosome 5"/>
</dbReference>
<dbReference type="SUPFAM" id="SSF57667">
    <property type="entry name" value="beta-beta-alpha zinc fingers"/>
    <property type="match status" value="1"/>
</dbReference>
<reference evidence="5" key="2">
    <citation type="submission" date="2025-08" db="UniProtKB">
        <authorList>
            <consortium name="Ensembl"/>
        </authorList>
    </citation>
    <scope>IDENTIFICATION</scope>
</reference>
<dbReference type="InterPro" id="IPR051591">
    <property type="entry name" value="UPF0224_FAM112_RNA_Proc"/>
</dbReference>
<dbReference type="InterPro" id="IPR036236">
    <property type="entry name" value="Znf_C2H2_sf"/>
</dbReference>
<keyword evidence="2" id="KW-0863">Zinc-finger</keyword>
<feature type="domain" description="CHHC U11-48K-type" evidence="4">
    <location>
        <begin position="20"/>
        <end position="47"/>
    </location>
</feature>
<sequence>MNVTEDNNVKDVEASNSEKLLQCPYDKSHQIRACRFPYHLVKCRKHHPGIIKSWPFNDDYDVIHFSWQPCPCDGDWDKEVLEDPPPASAFIWGTSCSENISVIRSCTTVGNKNHQQPVPQPAALGLSLQAPKSLPPSVLPTKHHNINCPFQ</sequence>
<dbReference type="GO" id="GO:0008270">
    <property type="term" value="F:zinc ion binding"/>
    <property type="evidence" value="ECO:0007669"/>
    <property type="project" value="UniProtKB-KW"/>
</dbReference>
<dbReference type="PROSITE" id="PS51800">
    <property type="entry name" value="ZF_CHHC_U11_48K"/>
    <property type="match status" value="1"/>
</dbReference>
<reference evidence="5" key="3">
    <citation type="submission" date="2025-09" db="UniProtKB">
        <authorList>
            <consortium name="Ensembl"/>
        </authorList>
    </citation>
    <scope>IDENTIFICATION</scope>
</reference>
<keyword evidence="3" id="KW-0862">Zinc</keyword>
<name>A0A803TBD3_ANOCA</name>
<accession>A0A803TBD3</accession>
<proteinExistence type="predicted"/>
<protein>
    <recommendedName>
        <fullName evidence="4">CHHC U11-48K-type domain-containing protein</fullName>
    </recommendedName>
</protein>
<dbReference type="Pfam" id="PF05253">
    <property type="entry name" value="zf-U11-48K"/>
    <property type="match status" value="1"/>
</dbReference>
<dbReference type="Ensembl" id="ENSACAT00000052331.1">
    <property type="protein sequence ID" value="ENSACAP00000032523.1"/>
    <property type="gene ID" value="ENSACAG00000038683.1"/>
</dbReference>
<keyword evidence="6" id="KW-1185">Reference proteome</keyword>
<evidence type="ECO:0000256" key="3">
    <source>
        <dbReference type="ARBA" id="ARBA00022833"/>
    </source>
</evidence>
<evidence type="ECO:0000256" key="2">
    <source>
        <dbReference type="ARBA" id="ARBA00022771"/>
    </source>
</evidence>
<dbReference type="AlphaFoldDB" id="A0A803TBD3"/>
<reference evidence="5 6" key="1">
    <citation type="submission" date="2009-12" db="EMBL/GenBank/DDBJ databases">
        <title>The Genome Sequence of Anolis carolinensis (Green Anole Lizard).</title>
        <authorList>
            <consortium name="The Genome Sequencing Platform"/>
            <person name="Di Palma F."/>
            <person name="Alfoldi J."/>
            <person name="Heiman D."/>
            <person name="Young S."/>
            <person name="Grabherr M."/>
            <person name="Johnson J."/>
            <person name="Lander E.S."/>
            <person name="Lindblad-Toh K."/>
        </authorList>
    </citation>
    <scope>NUCLEOTIDE SEQUENCE [LARGE SCALE GENOMIC DNA]</scope>
    <source>
        <strain evidence="5 6">JBL SC #1</strain>
    </source>
</reference>
<dbReference type="InterPro" id="IPR022776">
    <property type="entry name" value="TRM13/UPF0224_CHHC_Znf_dom"/>
</dbReference>
<evidence type="ECO:0000259" key="4">
    <source>
        <dbReference type="PROSITE" id="PS51800"/>
    </source>
</evidence>